<dbReference type="InterPro" id="IPR002823">
    <property type="entry name" value="DUF112_TM"/>
</dbReference>
<accession>A0ABW0NXG0</accession>
<feature type="transmembrane region" description="Helical" evidence="1">
    <location>
        <begin position="144"/>
        <end position="160"/>
    </location>
</feature>
<feature type="transmembrane region" description="Helical" evidence="1">
    <location>
        <begin position="261"/>
        <end position="280"/>
    </location>
</feature>
<comment type="caution">
    <text evidence="3">The sequence shown here is derived from an EMBL/GenBank/DDBJ whole genome shotgun (WGS) entry which is preliminary data.</text>
</comment>
<feature type="transmembrane region" description="Helical" evidence="1">
    <location>
        <begin position="7"/>
        <end position="30"/>
    </location>
</feature>
<keyword evidence="4" id="KW-1185">Reference proteome</keyword>
<gene>
    <name evidence="3" type="ORF">ACFPN9_06060</name>
</gene>
<name>A0ABW0NXG0_9HYPH</name>
<feature type="transmembrane region" description="Helical" evidence="1">
    <location>
        <begin position="50"/>
        <end position="71"/>
    </location>
</feature>
<reference evidence="4" key="1">
    <citation type="journal article" date="2019" name="Int. J. Syst. Evol. Microbiol.">
        <title>The Global Catalogue of Microorganisms (GCM) 10K type strain sequencing project: providing services to taxonomists for standard genome sequencing and annotation.</title>
        <authorList>
            <consortium name="The Broad Institute Genomics Platform"/>
            <consortium name="The Broad Institute Genome Sequencing Center for Infectious Disease"/>
            <person name="Wu L."/>
            <person name="Ma J."/>
        </authorList>
    </citation>
    <scope>NUCLEOTIDE SEQUENCE [LARGE SCALE GENOMIC DNA]</scope>
    <source>
        <strain evidence="4">CCUG 43117</strain>
    </source>
</reference>
<feature type="transmembrane region" description="Helical" evidence="1">
    <location>
        <begin position="353"/>
        <end position="376"/>
    </location>
</feature>
<feature type="transmembrane region" description="Helical" evidence="1">
    <location>
        <begin position="463"/>
        <end position="485"/>
    </location>
</feature>
<evidence type="ECO:0000313" key="3">
    <source>
        <dbReference type="EMBL" id="MFC5504820.1"/>
    </source>
</evidence>
<feature type="transmembrane region" description="Helical" evidence="1">
    <location>
        <begin position="412"/>
        <end position="442"/>
    </location>
</feature>
<proteinExistence type="predicted"/>
<feature type="transmembrane region" description="Helical" evidence="1">
    <location>
        <begin position="167"/>
        <end position="185"/>
    </location>
</feature>
<feature type="transmembrane region" description="Helical" evidence="1">
    <location>
        <begin position="229"/>
        <end position="249"/>
    </location>
</feature>
<dbReference type="EMBL" id="JBHSLU010000009">
    <property type="protein sequence ID" value="MFC5504820.1"/>
    <property type="molecule type" value="Genomic_DNA"/>
</dbReference>
<evidence type="ECO:0000259" key="2">
    <source>
        <dbReference type="Pfam" id="PF01970"/>
    </source>
</evidence>
<evidence type="ECO:0000313" key="4">
    <source>
        <dbReference type="Proteomes" id="UP001596060"/>
    </source>
</evidence>
<dbReference type="PANTHER" id="PTHR35342:SF5">
    <property type="entry name" value="TRICARBOXYLIC TRANSPORT PROTEIN"/>
    <property type="match status" value="1"/>
</dbReference>
<keyword evidence="1" id="KW-1133">Transmembrane helix</keyword>
<feature type="transmembrane region" description="Helical" evidence="1">
    <location>
        <begin position="388"/>
        <end position="406"/>
    </location>
</feature>
<feature type="domain" description="DUF112" evidence="2">
    <location>
        <begin position="17"/>
        <end position="437"/>
    </location>
</feature>
<keyword evidence="1" id="KW-0472">Membrane</keyword>
<feature type="transmembrane region" description="Helical" evidence="1">
    <location>
        <begin position="197"/>
        <end position="217"/>
    </location>
</feature>
<dbReference type="RefSeq" id="WP_066721243.1">
    <property type="nucleotide sequence ID" value="NZ_JBHSLU010000009.1"/>
</dbReference>
<keyword evidence="1" id="KW-0812">Transmembrane</keyword>
<organism evidence="3 4">
    <name type="scientific">Bosea massiliensis</name>
    <dbReference type="NCBI Taxonomy" id="151419"/>
    <lineage>
        <taxon>Bacteria</taxon>
        <taxon>Pseudomonadati</taxon>
        <taxon>Pseudomonadota</taxon>
        <taxon>Alphaproteobacteria</taxon>
        <taxon>Hyphomicrobiales</taxon>
        <taxon>Boseaceae</taxon>
        <taxon>Bosea</taxon>
    </lineage>
</organism>
<dbReference type="Proteomes" id="UP001596060">
    <property type="component" value="Unassembled WGS sequence"/>
</dbReference>
<protein>
    <submittedName>
        <fullName evidence="3">Tripartite tricarboxylate transporter permease</fullName>
    </submittedName>
</protein>
<evidence type="ECO:0000256" key="1">
    <source>
        <dbReference type="SAM" id="Phobius"/>
    </source>
</evidence>
<dbReference type="PANTHER" id="PTHR35342">
    <property type="entry name" value="TRICARBOXYLIC TRANSPORT PROTEIN"/>
    <property type="match status" value="1"/>
</dbReference>
<sequence length="504" mass="52445">MTAISTAFGLVFDPTVLAVIMGSAMFGMFVGAMPGLTATMATALLVPVTFFMAPVPALGAIVTATAMAIFAGDIPAAMLRMPGTPASAAYADESYEMTKKGQLDLCMGVNLVFSVLGGIFGVVILIVLAPVLAEVAINFSSFEYFWLACLGLTCAVFIGTGDPLKGLLSLFIGLAIGCIGIDPAAGQPRFTFGNVDLLSGINFIPTLIGMFAVSELLRGAVTMEKGGAVVAQAVGSLMTGVGGVFRKYWFNFLRGSTIGTVIGALPGAGADIAAWVSYAVSKKTSKEPEKFGTGHIEGIVDSTSANNSALGGAWIPALVFGIPGDSITAIVIGVLYMKGMNPGPSVFLQTPELIYAVFIIFILANLIMFPLGWAAIKSAKQILRVPRNILLPIILIFCIVGSYAMTNSLYGVVLMVVMGIFGWLLEEHGVPVAPLILGLVLGEMLEQNFMSSMIKADGSLIGFLSRPIAGVLGVCTMAIWAFMIWKALPFGASRAAVGSDGAKA</sequence>
<dbReference type="Pfam" id="PF01970">
    <property type="entry name" value="TctA"/>
    <property type="match status" value="1"/>
</dbReference>
<feature type="transmembrane region" description="Helical" evidence="1">
    <location>
        <begin position="105"/>
        <end position="132"/>
    </location>
</feature>
<feature type="transmembrane region" description="Helical" evidence="1">
    <location>
        <begin position="313"/>
        <end position="337"/>
    </location>
</feature>